<dbReference type="eggNOG" id="COG1595">
    <property type="taxonomic scope" value="Bacteria"/>
</dbReference>
<dbReference type="STRING" id="679935.Alfi_2230"/>
<dbReference type="InterPro" id="IPR039425">
    <property type="entry name" value="RNA_pol_sigma-70-like"/>
</dbReference>
<evidence type="ECO:0000256" key="3">
    <source>
        <dbReference type="ARBA" id="ARBA00023082"/>
    </source>
</evidence>
<accession>I3YNE5</accession>
<reference evidence="9" key="1">
    <citation type="journal article" date="2013" name="Stand. Genomic Sci.">
        <title>Complete genome sequence of the bile-resistant pigment-producing anaerobe Alistipes finegoldii type strain (AHN2437(T)).</title>
        <authorList>
            <person name="Mavromatis K."/>
            <person name="Stackebrandt E."/>
            <person name="Munk C."/>
            <person name="Lapidus A."/>
            <person name="Nolan M."/>
            <person name="Lucas S."/>
            <person name="Hammon N."/>
            <person name="Deshpande S."/>
            <person name="Cheng J.F."/>
            <person name="Tapia R."/>
            <person name="Goodwin L.A."/>
            <person name="Pitluck S."/>
            <person name="Liolios K."/>
            <person name="Pagani I."/>
            <person name="Ivanova N."/>
            <person name="Mikhailova N."/>
            <person name="Huntemann M."/>
            <person name="Pati A."/>
            <person name="Chen A."/>
            <person name="Palaniappan K."/>
            <person name="Land M."/>
            <person name="Hauser L."/>
            <person name="Rohde M."/>
            <person name="Gronow S."/>
            <person name="Goker M."/>
            <person name="Detter J.C."/>
            <person name="Bristow J."/>
            <person name="Eisen J.A."/>
            <person name="Markowitz V."/>
            <person name="Hugenholtz P."/>
            <person name="Kyrpides N.C."/>
            <person name="Klenk H.P."/>
            <person name="Woyke T."/>
        </authorList>
    </citation>
    <scope>NUCLEOTIDE SEQUENCE</scope>
    <source>
        <strain evidence="9">DSM 17242 / JCM 16770 / AHN 2437 / CCUG 46020 / CIP 107999</strain>
    </source>
</reference>
<dbReference type="CDD" id="cd06171">
    <property type="entry name" value="Sigma70_r4"/>
    <property type="match status" value="1"/>
</dbReference>
<keyword evidence="4" id="KW-0238">DNA-binding</keyword>
<name>I3YNE5_ALIFI</name>
<dbReference type="InterPro" id="IPR007627">
    <property type="entry name" value="RNA_pol_sigma70_r2"/>
</dbReference>
<dbReference type="EMBL" id="CP003274">
    <property type="protein sequence ID" value="AFL78513.1"/>
    <property type="molecule type" value="Genomic_DNA"/>
</dbReference>
<keyword evidence="2" id="KW-0805">Transcription regulation</keyword>
<dbReference type="Proteomes" id="UP000006052">
    <property type="component" value="Chromosome"/>
</dbReference>
<dbReference type="NCBIfam" id="TIGR02937">
    <property type="entry name" value="sigma70-ECF"/>
    <property type="match status" value="1"/>
</dbReference>
<dbReference type="GO" id="GO:0016987">
    <property type="term" value="F:sigma factor activity"/>
    <property type="evidence" value="ECO:0007669"/>
    <property type="project" value="UniProtKB-KW"/>
</dbReference>
<organism evidence="8 9">
    <name type="scientific">Alistipes finegoldii (strain DSM 17242 / JCM 16770 / CCUG 46020 / CIP 107999 / KCTC 15236 / AHN 2437)</name>
    <dbReference type="NCBI Taxonomy" id="679935"/>
    <lineage>
        <taxon>Bacteria</taxon>
        <taxon>Pseudomonadati</taxon>
        <taxon>Bacteroidota</taxon>
        <taxon>Bacteroidia</taxon>
        <taxon>Bacteroidales</taxon>
        <taxon>Rikenellaceae</taxon>
        <taxon>Alistipes</taxon>
    </lineage>
</organism>
<dbReference type="InterPro" id="IPR014284">
    <property type="entry name" value="RNA_pol_sigma-70_dom"/>
</dbReference>
<dbReference type="Gene3D" id="1.10.1740.10">
    <property type="match status" value="1"/>
</dbReference>
<dbReference type="GO" id="GO:0006352">
    <property type="term" value="P:DNA-templated transcription initiation"/>
    <property type="evidence" value="ECO:0007669"/>
    <property type="project" value="InterPro"/>
</dbReference>
<dbReference type="PATRIC" id="fig|679935.3.peg.2144"/>
<dbReference type="PANTHER" id="PTHR43133">
    <property type="entry name" value="RNA POLYMERASE ECF-TYPE SIGMA FACTO"/>
    <property type="match status" value="1"/>
</dbReference>
<dbReference type="SUPFAM" id="SSF88659">
    <property type="entry name" value="Sigma3 and sigma4 domains of RNA polymerase sigma factors"/>
    <property type="match status" value="1"/>
</dbReference>
<feature type="domain" description="RNA polymerase sigma factor 70 region 4 type 2" evidence="7">
    <location>
        <begin position="116"/>
        <end position="165"/>
    </location>
</feature>
<keyword evidence="5" id="KW-0804">Transcription</keyword>
<evidence type="ECO:0000313" key="9">
    <source>
        <dbReference type="Proteomes" id="UP000006052"/>
    </source>
</evidence>
<feature type="domain" description="RNA polymerase sigma-70 region 2" evidence="6">
    <location>
        <begin position="27"/>
        <end position="88"/>
    </location>
</feature>
<gene>
    <name evidence="8" type="ordered locus">Alfi_2230</name>
</gene>
<evidence type="ECO:0000256" key="5">
    <source>
        <dbReference type="ARBA" id="ARBA00023163"/>
    </source>
</evidence>
<dbReference type="HOGENOM" id="CLU_047691_4_4_10"/>
<protein>
    <submittedName>
        <fullName evidence="8">RNA polymerase sigma factor, sigma-70 family</fullName>
    </submittedName>
</protein>
<evidence type="ECO:0000259" key="6">
    <source>
        <dbReference type="Pfam" id="PF04542"/>
    </source>
</evidence>
<dbReference type="GO" id="GO:0003677">
    <property type="term" value="F:DNA binding"/>
    <property type="evidence" value="ECO:0007669"/>
    <property type="project" value="UniProtKB-KW"/>
</dbReference>
<evidence type="ECO:0000256" key="4">
    <source>
        <dbReference type="ARBA" id="ARBA00023125"/>
    </source>
</evidence>
<dbReference type="SUPFAM" id="SSF88946">
    <property type="entry name" value="Sigma2 domain of RNA polymerase sigma factors"/>
    <property type="match status" value="1"/>
</dbReference>
<keyword evidence="3" id="KW-0731">Sigma factor</keyword>
<dbReference type="Pfam" id="PF04542">
    <property type="entry name" value="Sigma70_r2"/>
    <property type="match status" value="1"/>
</dbReference>
<proteinExistence type="inferred from homology"/>
<dbReference type="Pfam" id="PF08281">
    <property type="entry name" value="Sigma70_r4_2"/>
    <property type="match status" value="1"/>
</dbReference>
<evidence type="ECO:0000259" key="7">
    <source>
        <dbReference type="Pfam" id="PF08281"/>
    </source>
</evidence>
<evidence type="ECO:0000256" key="1">
    <source>
        <dbReference type="ARBA" id="ARBA00010641"/>
    </source>
</evidence>
<dbReference type="Gene3D" id="1.10.10.10">
    <property type="entry name" value="Winged helix-like DNA-binding domain superfamily/Winged helix DNA-binding domain"/>
    <property type="match status" value="1"/>
</dbReference>
<evidence type="ECO:0000313" key="8">
    <source>
        <dbReference type="EMBL" id="AFL78513.1"/>
    </source>
</evidence>
<dbReference type="InterPro" id="IPR013249">
    <property type="entry name" value="RNA_pol_sigma70_r4_t2"/>
</dbReference>
<dbReference type="KEGG" id="afd:Alfi_2230"/>
<dbReference type="InterPro" id="IPR013325">
    <property type="entry name" value="RNA_pol_sigma_r2"/>
</dbReference>
<comment type="similarity">
    <text evidence="1">Belongs to the sigma-70 factor family. ECF subfamily.</text>
</comment>
<dbReference type="PANTHER" id="PTHR43133:SF8">
    <property type="entry name" value="RNA POLYMERASE SIGMA FACTOR HI_1459-RELATED"/>
    <property type="match status" value="1"/>
</dbReference>
<evidence type="ECO:0000256" key="2">
    <source>
        <dbReference type="ARBA" id="ARBA00023015"/>
    </source>
</evidence>
<dbReference type="AlphaFoldDB" id="I3YNE5"/>
<sequence>MLRFARRFRLTDTMEEFEFTRYVVPLRDRMFRYAQSLLLCADEAEDVTHDLLERLWRERDRLDGCRDVASFVMVAVRNCCYDRFRSRQAGERRDNAVAGWAERSTTGDAEGWEARDLVRRAMACLPERQREVLHLKDIEGYPTREIAEIAACDEAQVRVILSRARNGLREVLKKMMDDERAGRKN</sequence>
<dbReference type="InterPro" id="IPR013324">
    <property type="entry name" value="RNA_pol_sigma_r3/r4-like"/>
</dbReference>
<dbReference type="InterPro" id="IPR036388">
    <property type="entry name" value="WH-like_DNA-bd_sf"/>
</dbReference>